<evidence type="ECO:0000313" key="3">
    <source>
        <dbReference type="Proteomes" id="UP001063475"/>
    </source>
</evidence>
<proteinExistence type="predicted"/>
<name>A0ABT2XVH4_9PSED</name>
<protein>
    <submittedName>
        <fullName evidence="2">NAD-dependent epimerase/dehydratase family protein</fullName>
    </submittedName>
</protein>
<feature type="domain" description="NAD-dependent epimerase/dehydratase" evidence="1">
    <location>
        <begin position="3"/>
        <end position="220"/>
    </location>
</feature>
<dbReference type="Gene3D" id="3.40.50.720">
    <property type="entry name" value="NAD(P)-binding Rossmann-like Domain"/>
    <property type="match status" value="1"/>
</dbReference>
<dbReference type="EMBL" id="JAMSHA010000004">
    <property type="protein sequence ID" value="MCV2222709.1"/>
    <property type="molecule type" value="Genomic_DNA"/>
</dbReference>
<comment type="caution">
    <text evidence="2">The sequence shown here is derived from an EMBL/GenBank/DDBJ whole genome shotgun (WGS) entry which is preliminary data.</text>
</comment>
<dbReference type="PANTHER" id="PTHR48079">
    <property type="entry name" value="PROTEIN YEEZ"/>
    <property type="match status" value="1"/>
</dbReference>
<evidence type="ECO:0000313" key="2">
    <source>
        <dbReference type="EMBL" id="MCV2222709.1"/>
    </source>
</evidence>
<organism evidence="2 3">
    <name type="scientific">Pseudomonas mercuritolerans</name>
    <dbReference type="NCBI Taxonomy" id="2951809"/>
    <lineage>
        <taxon>Bacteria</taxon>
        <taxon>Pseudomonadati</taxon>
        <taxon>Pseudomonadota</taxon>
        <taxon>Gammaproteobacteria</taxon>
        <taxon>Pseudomonadales</taxon>
        <taxon>Pseudomonadaceae</taxon>
        <taxon>Pseudomonas</taxon>
    </lineage>
</organism>
<keyword evidence="3" id="KW-1185">Reference proteome</keyword>
<accession>A0ABT2XVH4</accession>
<dbReference type="Pfam" id="PF01370">
    <property type="entry name" value="Epimerase"/>
    <property type="match status" value="1"/>
</dbReference>
<dbReference type="PANTHER" id="PTHR48079:SF6">
    <property type="entry name" value="NAD(P)-BINDING DOMAIN-CONTAINING PROTEIN-RELATED"/>
    <property type="match status" value="1"/>
</dbReference>
<dbReference type="RefSeq" id="WP_137213833.1">
    <property type="nucleotide sequence ID" value="NZ_JAMSHA010000004.1"/>
</dbReference>
<dbReference type="SUPFAM" id="SSF51735">
    <property type="entry name" value="NAD(P)-binding Rossmann-fold domains"/>
    <property type="match status" value="1"/>
</dbReference>
<dbReference type="Proteomes" id="UP001063475">
    <property type="component" value="Unassembled WGS sequence"/>
</dbReference>
<dbReference type="InterPro" id="IPR001509">
    <property type="entry name" value="Epimerase_deHydtase"/>
</dbReference>
<sequence length="312" mass="33828">MKIFVTGASGFIGKNLCMMLLGDGHEVVTLHRKPPDFACGDVVLGDLDNIEAWSDRLAGMNCVIHLAGRAHVLNSHEQDPLEAFRKVNRDASVHLAEACVLRGVQRFIFISSIGVNGNETRGEAFSELSLPAPHAPYAIAKYEAELELTTLLEDAPTDLVVIRPPLVYGAHAPGNFRRLLKLVATGMPMPFGLVTNRRSIISVTSLCKFIALAAEHPKAAGQLFLVADEPVLSTNDMVRALAEGMSKQCMQLPVPPVLLKVMSSLVGKKALYQQLCGSLEVDSSHAQRVLGWEPARDTRSVLSREGAIFRAS</sequence>
<reference evidence="2" key="1">
    <citation type="submission" date="2022-06" db="EMBL/GenBank/DDBJ databases">
        <title>De novo draft assembly of the Pseudomonas mercurotoleraris sp. nov., isolated from the plants rhizosphere.</title>
        <authorList>
            <person name="Robas M."/>
            <person name="Gonzalez D."/>
            <person name="Fernandez V.M."/>
            <person name="Luna L."/>
            <person name="Provanza A."/>
            <person name="Jimenez P.A."/>
        </authorList>
    </citation>
    <scope>NUCLEOTIDE SEQUENCE</scope>
    <source>
        <strain evidence="2">SAICEUPSM</strain>
    </source>
</reference>
<evidence type="ECO:0000259" key="1">
    <source>
        <dbReference type="Pfam" id="PF01370"/>
    </source>
</evidence>
<gene>
    <name evidence="2" type="ORF">ND528_14125</name>
</gene>
<dbReference type="InterPro" id="IPR036291">
    <property type="entry name" value="NAD(P)-bd_dom_sf"/>
</dbReference>
<dbReference type="InterPro" id="IPR051783">
    <property type="entry name" value="NAD(P)-dependent_oxidoreduct"/>
</dbReference>